<evidence type="ECO:0000256" key="3">
    <source>
        <dbReference type="ARBA" id="ARBA00022603"/>
    </source>
</evidence>
<dbReference type="GO" id="GO:1904047">
    <property type="term" value="F:S-adenosyl-L-methionine binding"/>
    <property type="evidence" value="ECO:0007669"/>
    <property type="project" value="TreeGrafter"/>
</dbReference>
<comment type="caution">
    <text evidence="8">The sequence shown here is derived from an EMBL/GenBank/DDBJ whole genome shotgun (WGS) entry which is preliminary data.</text>
</comment>
<keyword evidence="3 8" id="KW-0489">Methyltransferase</keyword>
<keyword evidence="4" id="KW-0808">Transferase</keyword>
<evidence type="ECO:0000256" key="7">
    <source>
        <dbReference type="PIRSR" id="PIRSR000398-1"/>
    </source>
</evidence>
<dbReference type="InterPro" id="IPR012263">
    <property type="entry name" value="M_m6A_EcoRV"/>
</dbReference>
<protein>
    <recommendedName>
        <fullName evidence="2">site-specific DNA-methyltransferase (adenine-specific)</fullName>
        <ecNumber evidence="2">2.1.1.72</ecNumber>
    </recommendedName>
</protein>
<dbReference type="PANTHER" id="PTHR30481:SF4">
    <property type="entry name" value="SITE-SPECIFIC DNA-METHYLTRANSFERASE (ADENINE-SPECIFIC)"/>
    <property type="match status" value="1"/>
</dbReference>
<accession>A0A2W7QBE8</accession>
<dbReference type="GO" id="GO:0032259">
    <property type="term" value="P:methylation"/>
    <property type="evidence" value="ECO:0007669"/>
    <property type="project" value="UniProtKB-KW"/>
</dbReference>
<dbReference type="Proteomes" id="UP000249538">
    <property type="component" value="Unassembled WGS sequence"/>
</dbReference>
<evidence type="ECO:0000256" key="1">
    <source>
        <dbReference type="ARBA" id="ARBA00006594"/>
    </source>
</evidence>
<organism evidence="8 9">
    <name type="scientific">Cereibacter changlensis</name>
    <dbReference type="NCBI Taxonomy" id="402884"/>
    <lineage>
        <taxon>Bacteria</taxon>
        <taxon>Pseudomonadati</taxon>
        <taxon>Pseudomonadota</taxon>
        <taxon>Alphaproteobacteria</taxon>
        <taxon>Rhodobacterales</taxon>
        <taxon>Paracoccaceae</taxon>
        <taxon>Cereibacter</taxon>
    </lineage>
</organism>
<dbReference type="Gene3D" id="3.40.50.150">
    <property type="entry name" value="Vaccinia Virus protein VP39"/>
    <property type="match status" value="1"/>
</dbReference>
<evidence type="ECO:0000256" key="6">
    <source>
        <dbReference type="ARBA" id="ARBA00047942"/>
    </source>
</evidence>
<comment type="catalytic activity">
    <reaction evidence="6">
        <text>a 2'-deoxyadenosine in DNA + S-adenosyl-L-methionine = an N(6)-methyl-2'-deoxyadenosine in DNA + S-adenosyl-L-homocysteine + H(+)</text>
        <dbReference type="Rhea" id="RHEA:15197"/>
        <dbReference type="Rhea" id="RHEA-COMP:12418"/>
        <dbReference type="Rhea" id="RHEA-COMP:12419"/>
        <dbReference type="ChEBI" id="CHEBI:15378"/>
        <dbReference type="ChEBI" id="CHEBI:57856"/>
        <dbReference type="ChEBI" id="CHEBI:59789"/>
        <dbReference type="ChEBI" id="CHEBI:90615"/>
        <dbReference type="ChEBI" id="CHEBI:90616"/>
        <dbReference type="EC" id="2.1.1.72"/>
    </reaction>
</comment>
<dbReference type="PANTHER" id="PTHR30481">
    <property type="entry name" value="DNA ADENINE METHYLASE"/>
    <property type="match status" value="1"/>
</dbReference>
<dbReference type="InterPro" id="IPR029063">
    <property type="entry name" value="SAM-dependent_MTases_sf"/>
</dbReference>
<dbReference type="Pfam" id="PF02086">
    <property type="entry name" value="MethyltransfD12"/>
    <property type="match status" value="1"/>
</dbReference>
<dbReference type="SUPFAM" id="SSF53335">
    <property type="entry name" value="S-adenosyl-L-methionine-dependent methyltransferases"/>
    <property type="match status" value="1"/>
</dbReference>
<feature type="binding site" evidence="7">
    <location>
        <position position="203"/>
    </location>
    <ligand>
        <name>S-adenosyl-L-methionine</name>
        <dbReference type="ChEBI" id="CHEBI:59789"/>
    </ligand>
</feature>
<name>A0A2W7QBE8_9RHOB</name>
<dbReference type="InterPro" id="IPR023095">
    <property type="entry name" value="Ade_MeTrfase_dom_2"/>
</dbReference>
<proteinExistence type="inferred from homology"/>
<keyword evidence="5" id="KW-0949">S-adenosyl-L-methionine</keyword>
<dbReference type="GO" id="GO:0009307">
    <property type="term" value="P:DNA restriction-modification system"/>
    <property type="evidence" value="ECO:0007669"/>
    <property type="project" value="InterPro"/>
</dbReference>
<dbReference type="PIRSF" id="PIRSF000398">
    <property type="entry name" value="M_m6A_EcoRV"/>
    <property type="match status" value="1"/>
</dbReference>
<feature type="binding site" evidence="7">
    <location>
        <position position="33"/>
    </location>
    <ligand>
        <name>S-adenosyl-L-methionine</name>
        <dbReference type="ChEBI" id="CHEBI:59789"/>
    </ligand>
</feature>
<reference evidence="8 9" key="1">
    <citation type="submission" date="2018-06" db="EMBL/GenBank/DDBJ databases">
        <title>Genomic Encyclopedia of Archaeal and Bacterial Type Strains, Phase II (KMG-II): from individual species to whole genera.</title>
        <authorList>
            <person name="Goeker M."/>
        </authorList>
    </citation>
    <scope>NUCLEOTIDE SEQUENCE [LARGE SCALE GENOMIC DNA]</scope>
    <source>
        <strain evidence="8 9">DSM 18774</strain>
    </source>
</reference>
<dbReference type="GO" id="GO:0043565">
    <property type="term" value="F:sequence-specific DNA binding"/>
    <property type="evidence" value="ECO:0007669"/>
    <property type="project" value="TreeGrafter"/>
</dbReference>
<dbReference type="GO" id="GO:0009007">
    <property type="term" value="F:site-specific DNA-methyltransferase (adenine-specific) activity"/>
    <property type="evidence" value="ECO:0007669"/>
    <property type="project" value="UniProtKB-EC"/>
</dbReference>
<comment type="similarity">
    <text evidence="1">Belongs to the N(4)/N(6)-methyltransferase family.</text>
</comment>
<evidence type="ECO:0000313" key="9">
    <source>
        <dbReference type="Proteomes" id="UP000249538"/>
    </source>
</evidence>
<dbReference type="AlphaFoldDB" id="A0A2W7QBE8"/>
<evidence type="ECO:0000256" key="5">
    <source>
        <dbReference type="ARBA" id="ARBA00022691"/>
    </source>
</evidence>
<dbReference type="Gene3D" id="1.10.1020.10">
    <property type="entry name" value="Adenine-specific Methyltransferase, Domain 2"/>
    <property type="match status" value="1"/>
</dbReference>
<gene>
    <name evidence="8" type="ORF">LX76_04734</name>
</gene>
<dbReference type="EMBL" id="QKZS01000067">
    <property type="protein sequence ID" value="PZX45984.1"/>
    <property type="molecule type" value="Genomic_DNA"/>
</dbReference>
<dbReference type="PRINTS" id="PR00505">
    <property type="entry name" value="D12N6MTFRASE"/>
</dbReference>
<feature type="binding site" evidence="7">
    <location>
        <position position="81"/>
    </location>
    <ligand>
        <name>S-adenosyl-L-methionine</name>
        <dbReference type="ChEBI" id="CHEBI:59789"/>
    </ligand>
</feature>
<evidence type="ECO:0000313" key="8">
    <source>
        <dbReference type="EMBL" id="PZX45984.1"/>
    </source>
</evidence>
<dbReference type="EC" id="2.1.1.72" evidence="2"/>
<feature type="binding site" evidence="7">
    <location>
        <position position="37"/>
    </location>
    <ligand>
        <name>S-adenosyl-L-methionine</name>
        <dbReference type="ChEBI" id="CHEBI:59789"/>
    </ligand>
</feature>
<sequence length="288" mass="32700">MLPGRLLPREGSGLLKQNHIMQQVRPAVPVAPWLGGKKRLHPLLIERIEAIPHRSYIEPFVGMGGVFLRRRMRPRLEVMNDRNGEIINLFRILQRHYPQLKEVMRFQICSRREFERLRATDPATLTDLERAARFLYLQRLAFSGKIDGVFGVAATQAGRFSLARLEPLLDAAHERLDGVVFESLDWAELIPRYDTPEALFYLDPPYFGGEADYGRGLFDRSQYARMAEILGALKGAFVLSINDAPEIRALFAGFLVEPVRLTYTVSAGQGTEAQELVISNREALARLL</sequence>
<evidence type="ECO:0000256" key="2">
    <source>
        <dbReference type="ARBA" id="ARBA00011900"/>
    </source>
</evidence>
<dbReference type="GO" id="GO:0006298">
    <property type="term" value="P:mismatch repair"/>
    <property type="evidence" value="ECO:0007669"/>
    <property type="project" value="TreeGrafter"/>
</dbReference>
<evidence type="ECO:0000256" key="4">
    <source>
        <dbReference type="ARBA" id="ARBA00022679"/>
    </source>
</evidence>
<dbReference type="InterPro" id="IPR012327">
    <property type="entry name" value="MeTrfase_D12"/>
</dbReference>